<evidence type="ECO:0000313" key="3">
    <source>
        <dbReference type="Proteomes" id="UP000322225"/>
    </source>
</evidence>
<dbReference type="EMBL" id="CP144051">
    <property type="protein sequence ID" value="WWD16272.1"/>
    <property type="molecule type" value="Genomic_DNA"/>
</dbReference>
<feature type="compositionally biased region" description="Acidic residues" evidence="1">
    <location>
        <begin position="169"/>
        <end position="182"/>
    </location>
</feature>
<feature type="region of interest" description="Disordered" evidence="1">
    <location>
        <begin position="67"/>
        <end position="95"/>
    </location>
</feature>
<dbReference type="OrthoDB" id="2571298at2759"/>
<gene>
    <name evidence="2" type="ORF">CI109_100698</name>
</gene>
<evidence type="ECO:0000313" key="2">
    <source>
        <dbReference type="EMBL" id="WWD16272.1"/>
    </source>
</evidence>
<keyword evidence="3" id="KW-1185">Reference proteome</keyword>
<protein>
    <submittedName>
        <fullName evidence="2">Uncharacterized protein</fullName>
    </submittedName>
</protein>
<feature type="compositionally biased region" description="Polar residues" evidence="1">
    <location>
        <begin position="1"/>
        <end position="15"/>
    </location>
</feature>
<feature type="compositionally biased region" description="Polar residues" evidence="1">
    <location>
        <begin position="78"/>
        <end position="95"/>
    </location>
</feature>
<feature type="region of interest" description="Disordered" evidence="1">
    <location>
        <begin position="261"/>
        <end position="318"/>
    </location>
</feature>
<reference evidence="2" key="1">
    <citation type="submission" date="2017-08" db="EMBL/GenBank/DDBJ databases">
        <authorList>
            <person name="Cuomo C."/>
            <person name="Billmyre B."/>
            <person name="Heitman J."/>
        </authorList>
    </citation>
    <scope>NUCLEOTIDE SEQUENCE</scope>
    <source>
        <strain evidence="2">CBS 12478</strain>
    </source>
</reference>
<evidence type="ECO:0000256" key="1">
    <source>
        <dbReference type="SAM" id="MobiDB-lite"/>
    </source>
</evidence>
<name>A0A5M6BZE0_9TREE</name>
<dbReference type="KEGG" id="ksn:43588679"/>
<dbReference type="Proteomes" id="UP000322225">
    <property type="component" value="Chromosome 1"/>
</dbReference>
<accession>A0A5M6BZE0</accession>
<feature type="region of interest" description="Disordered" evidence="1">
    <location>
        <begin position="131"/>
        <end position="249"/>
    </location>
</feature>
<organism evidence="2 3">
    <name type="scientific">Kwoniella shandongensis</name>
    <dbReference type="NCBI Taxonomy" id="1734106"/>
    <lineage>
        <taxon>Eukaryota</taxon>
        <taxon>Fungi</taxon>
        <taxon>Dikarya</taxon>
        <taxon>Basidiomycota</taxon>
        <taxon>Agaricomycotina</taxon>
        <taxon>Tremellomycetes</taxon>
        <taxon>Tremellales</taxon>
        <taxon>Cryptococcaceae</taxon>
        <taxon>Kwoniella</taxon>
    </lineage>
</organism>
<feature type="compositionally biased region" description="Basic residues" evidence="1">
    <location>
        <begin position="155"/>
        <end position="164"/>
    </location>
</feature>
<dbReference type="GeneID" id="43588679"/>
<feature type="compositionally biased region" description="Low complexity" evidence="1">
    <location>
        <begin position="231"/>
        <end position="242"/>
    </location>
</feature>
<dbReference type="RefSeq" id="XP_031861021.1">
    <property type="nucleotide sequence ID" value="XM_032004543.1"/>
</dbReference>
<sequence length="341" mass="36518">MSNPTSDSAQPTTNDGFAVPPPPAKRQLRPAASLPTTAEIYGEKHGISPDLQAALQNVGRRGRLNVSQGHSTHRAFDRTQSFPSHVLGPSTTPNSNGFTTALDDFVHAQGVINKELHRARELQPFGNYVNAESTGAGSNRSVEDRLGLDGGAGKSRGRGKKLKFKPNGEVEEEEEEEDEDDRLDWGTAKQREQFHLVQSKKRRSSPAEPEEGGSDTETEIGEDDDEDDNTFDTTPTPGTTSTLSSNASEFPAVFKTPALTHPELFGPDAGPSNRALAGGRQMRGLPGAAGRKTVGWGKTMSAPVGSLSGGAGWGGMDVEMDKDEQEEDGFDVKEWAGSENF</sequence>
<proteinExistence type="predicted"/>
<feature type="compositionally biased region" description="Acidic residues" evidence="1">
    <location>
        <begin position="208"/>
        <end position="230"/>
    </location>
</feature>
<feature type="compositionally biased region" description="Polar residues" evidence="1">
    <location>
        <begin position="131"/>
        <end position="140"/>
    </location>
</feature>
<feature type="region of interest" description="Disordered" evidence="1">
    <location>
        <begin position="1"/>
        <end position="33"/>
    </location>
</feature>
<dbReference type="AlphaFoldDB" id="A0A5M6BZE0"/>
<reference evidence="2" key="2">
    <citation type="submission" date="2024-01" db="EMBL/GenBank/DDBJ databases">
        <title>Comparative genomics of Cryptococcus and Kwoniella reveals pathogenesis evolution and contrasting modes of karyotype evolution via chromosome fusion or intercentromeric recombination.</title>
        <authorList>
            <person name="Coelho M.A."/>
            <person name="David-Palma M."/>
            <person name="Shea T."/>
            <person name="Bowers K."/>
            <person name="McGinley-Smith S."/>
            <person name="Mohammad A.W."/>
            <person name="Gnirke A."/>
            <person name="Yurkov A.M."/>
            <person name="Nowrousian M."/>
            <person name="Sun S."/>
            <person name="Cuomo C.A."/>
            <person name="Heitman J."/>
        </authorList>
    </citation>
    <scope>NUCLEOTIDE SEQUENCE</scope>
    <source>
        <strain evidence="2">CBS 12478</strain>
    </source>
</reference>